<name>A0A6L2P6L0_TANCI</name>
<proteinExistence type="predicted"/>
<comment type="caution">
    <text evidence="1">The sequence shown here is derived from an EMBL/GenBank/DDBJ whole genome shotgun (WGS) entry which is preliminary data.</text>
</comment>
<evidence type="ECO:0000313" key="1">
    <source>
        <dbReference type="EMBL" id="GEU94071.1"/>
    </source>
</evidence>
<dbReference type="AlphaFoldDB" id="A0A6L2P6L0"/>
<organism evidence="1">
    <name type="scientific">Tanacetum cinerariifolium</name>
    <name type="common">Dalmatian daisy</name>
    <name type="synonym">Chrysanthemum cinerariifolium</name>
    <dbReference type="NCBI Taxonomy" id="118510"/>
    <lineage>
        <taxon>Eukaryota</taxon>
        <taxon>Viridiplantae</taxon>
        <taxon>Streptophyta</taxon>
        <taxon>Embryophyta</taxon>
        <taxon>Tracheophyta</taxon>
        <taxon>Spermatophyta</taxon>
        <taxon>Magnoliopsida</taxon>
        <taxon>eudicotyledons</taxon>
        <taxon>Gunneridae</taxon>
        <taxon>Pentapetalae</taxon>
        <taxon>asterids</taxon>
        <taxon>campanulids</taxon>
        <taxon>Asterales</taxon>
        <taxon>Asteraceae</taxon>
        <taxon>Asteroideae</taxon>
        <taxon>Anthemideae</taxon>
        <taxon>Anthemidinae</taxon>
        <taxon>Tanacetum</taxon>
    </lineage>
</organism>
<dbReference type="EMBL" id="BKCJ010010990">
    <property type="protein sequence ID" value="GEU94071.1"/>
    <property type="molecule type" value="Genomic_DNA"/>
</dbReference>
<gene>
    <name evidence="1" type="ORF">Tci_066049</name>
</gene>
<protein>
    <submittedName>
        <fullName evidence="1">ABC transporter C family member 14</fullName>
    </submittedName>
</protein>
<reference evidence="1" key="1">
    <citation type="journal article" date="2019" name="Sci. Rep.">
        <title>Draft genome of Tanacetum cinerariifolium, the natural source of mosquito coil.</title>
        <authorList>
            <person name="Yamashiro T."/>
            <person name="Shiraishi A."/>
            <person name="Satake H."/>
            <person name="Nakayama K."/>
        </authorList>
    </citation>
    <scope>NUCLEOTIDE SEQUENCE</scope>
</reference>
<accession>A0A6L2P6L0</accession>
<sequence length="181" mass="20528">MEKEEVQVEEFDEGNMEEIWDITIEDMKRLKGLLTPTVEALPKPKRVMQSYMPSISFPNKLKFVRQEEPSEKVMRTMEVKSLRIAEEILHANVESITKLNGIISNPSSILSINDIVSVPIHVSEVMQPLTSQAIHVTPPDNDYVAPPTIHIFDPSKEFDDELLSASLNGKKAKCNDVRELE</sequence>